<dbReference type="RefSeq" id="WP_092980815.1">
    <property type="nucleotide sequence ID" value="NZ_FOYQ01000001.1"/>
</dbReference>
<dbReference type="OrthoDB" id="1159788at2"/>
<dbReference type="Proteomes" id="UP000199534">
    <property type="component" value="Unassembled WGS sequence"/>
</dbReference>
<keyword evidence="1" id="KW-1133">Transmembrane helix</keyword>
<proteinExistence type="predicted"/>
<keyword evidence="1" id="KW-0472">Membrane</keyword>
<evidence type="ECO:0000313" key="3">
    <source>
        <dbReference type="Proteomes" id="UP000199534"/>
    </source>
</evidence>
<evidence type="ECO:0000256" key="1">
    <source>
        <dbReference type="SAM" id="Phobius"/>
    </source>
</evidence>
<feature type="transmembrane region" description="Helical" evidence="1">
    <location>
        <begin position="12"/>
        <end position="32"/>
    </location>
</feature>
<accession>A0A1I6FVU5</accession>
<keyword evidence="1" id="KW-0812">Transmembrane</keyword>
<gene>
    <name evidence="2" type="ORF">SAMN04490243_0768</name>
</gene>
<keyword evidence="3" id="KW-1185">Reference proteome</keyword>
<name>A0A1I6FVU5_9FLAO</name>
<evidence type="ECO:0000313" key="2">
    <source>
        <dbReference type="EMBL" id="SFR34028.1"/>
    </source>
</evidence>
<dbReference type="STRING" id="400055.SAMN04490243_0768"/>
<reference evidence="2 3" key="1">
    <citation type="submission" date="2016-10" db="EMBL/GenBank/DDBJ databases">
        <authorList>
            <person name="de Groot N.N."/>
        </authorList>
    </citation>
    <scope>NUCLEOTIDE SEQUENCE [LARGE SCALE GENOMIC DNA]</scope>
    <source>
        <strain evidence="2 3">DSM 21019</strain>
    </source>
</reference>
<sequence>MRFFKKIKRSNLTYILSELVLLFIGINLAIWFNNWNTSKKINEAKAVAIEKIIDEIENNQLEVETVLQNNYIVLNAYEDFKNLYSGNTSVVKADAIKMQTLTNKYPGFFTVKDSTLIDEGQYLYEGSSRINLEIPTLTEIAWETTVTKNISVEFSYDCLYELESVYNLQRRVQVEIDKSADALQKGDIESLMVILDFLNQLGNDLKQDYEALKEHIKNCS</sequence>
<dbReference type="EMBL" id="FOYQ01000001">
    <property type="protein sequence ID" value="SFR34028.1"/>
    <property type="molecule type" value="Genomic_DNA"/>
</dbReference>
<protein>
    <submittedName>
        <fullName evidence="2">Uncharacterized protein</fullName>
    </submittedName>
</protein>
<organism evidence="2 3">
    <name type="scientific">Robiginitalea myxolifaciens</name>
    <dbReference type="NCBI Taxonomy" id="400055"/>
    <lineage>
        <taxon>Bacteria</taxon>
        <taxon>Pseudomonadati</taxon>
        <taxon>Bacteroidota</taxon>
        <taxon>Flavobacteriia</taxon>
        <taxon>Flavobacteriales</taxon>
        <taxon>Flavobacteriaceae</taxon>
        <taxon>Robiginitalea</taxon>
    </lineage>
</organism>
<dbReference type="AlphaFoldDB" id="A0A1I6FVU5"/>